<feature type="chain" id="PRO_5001601099" evidence="2">
    <location>
        <begin position="29"/>
        <end position="184"/>
    </location>
</feature>
<dbReference type="Gramene" id="EOY03525">
    <property type="protein sequence ID" value="EOY03525"/>
    <property type="gene ID" value="TCM_018627"/>
</dbReference>
<evidence type="ECO:0000313" key="4">
    <source>
        <dbReference type="Proteomes" id="UP000026915"/>
    </source>
</evidence>
<evidence type="ECO:0000256" key="2">
    <source>
        <dbReference type="SAM" id="SignalP"/>
    </source>
</evidence>
<name>A0A061EEV1_THECC</name>
<evidence type="ECO:0000256" key="1">
    <source>
        <dbReference type="SAM" id="MobiDB-lite"/>
    </source>
</evidence>
<feature type="region of interest" description="Disordered" evidence="1">
    <location>
        <begin position="102"/>
        <end position="128"/>
    </location>
</feature>
<reference evidence="3 4" key="1">
    <citation type="journal article" date="2013" name="Genome Biol.">
        <title>The genome sequence of the most widely cultivated cacao type and its use to identify candidate genes regulating pod color.</title>
        <authorList>
            <person name="Motamayor J.C."/>
            <person name="Mockaitis K."/>
            <person name="Schmutz J."/>
            <person name="Haiminen N."/>
            <person name="Iii D.L."/>
            <person name="Cornejo O."/>
            <person name="Findley S.D."/>
            <person name="Zheng P."/>
            <person name="Utro F."/>
            <person name="Royaert S."/>
            <person name="Saski C."/>
            <person name="Jenkins J."/>
            <person name="Podicheti R."/>
            <person name="Zhao M."/>
            <person name="Scheffler B.E."/>
            <person name="Stack J.C."/>
            <person name="Feltus F.A."/>
            <person name="Mustiga G.M."/>
            <person name="Amores F."/>
            <person name="Phillips W."/>
            <person name="Marelli J.P."/>
            <person name="May G.D."/>
            <person name="Shapiro H."/>
            <person name="Ma J."/>
            <person name="Bustamante C.D."/>
            <person name="Schnell R.J."/>
            <person name="Main D."/>
            <person name="Gilbert D."/>
            <person name="Parida L."/>
            <person name="Kuhn D.N."/>
        </authorList>
    </citation>
    <scope>NUCLEOTIDE SEQUENCE [LARGE SCALE GENOMIC DNA]</scope>
    <source>
        <strain evidence="4">cv. Matina 1-6</strain>
    </source>
</reference>
<dbReference type="EMBL" id="CM001882">
    <property type="protein sequence ID" value="EOY03525.1"/>
    <property type="molecule type" value="Genomic_DNA"/>
</dbReference>
<protein>
    <submittedName>
        <fullName evidence="3">Uncharacterized protein</fullName>
    </submittedName>
</protein>
<keyword evidence="4" id="KW-1185">Reference proteome</keyword>
<feature type="signal peptide" evidence="2">
    <location>
        <begin position="1"/>
        <end position="28"/>
    </location>
</feature>
<dbReference type="InParanoid" id="A0A061EEV1"/>
<evidence type="ECO:0000313" key="3">
    <source>
        <dbReference type="EMBL" id="EOY03525.1"/>
    </source>
</evidence>
<accession>A0A061EEV1</accession>
<gene>
    <name evidence="3" type="ORF">TCM_018627</name>
</gene>
<dbReference type="AlphaFoldDB" id="A0A061EEV1"/>
<dbReference type="HOGENOM" id="CLU_1470691_0_0_1"/>
<dbReference type="Proteomes" id="UP000026915">
    <property type="component" value="Chromosome 4"/>
</dbReference>
<keyword evidence="2" id="KW-0732">Signal</keyword>
<sequence>MLQRCASNAEAPKLLLGSMLGLVQLCGAVLPALQRTSFCLGSLIGTETALQRCASNAAAPKLLLRSFNNKFLNSDKVAEHILKKGFTGAYTIRSLHGEYDVGQSSRSRDRVEPYGSNGEHGEYREPTYEEEIENPYTRMVRDAMGSEVAFNYSHDNESRFVEEDPNPNAASFYSVKPDLIKYLS</sequence>
<organism evidence="3 4">
    <name type="scientific">Theobroma cacao</name>
    <name type="common">Cacao</name>
    <name type="synonym">Cocoa</name>
    <dbReference type="NCBI Taxonomy" id="3641"/>
    <lineage>
        <taxon>Eukaryota</taxon>
        <taxon>Viridiplantae</taxon>
        <taxon>Streptophyta</taxon>
        <taxon>Embryophyta</taxon>
        <taxon>Tracheophyta</taxon>
        <taxon>Spermatophyta</taxon>
        <taxon>Magnoliopsida</taxon>
        <taxon>eudicotyledons</taxon>
        <taxon>Gunneridae</taxon>
        <taxon>Pentapetalae</taxon>
        <taxon>rosids</taxon>
        <taxon>malvids</taxon>
        <taxon>Malvales</taxon>
        <taxon>Malvaceae</taxon>
        <taxon>Byttnerioideae</taxon>
        <taxon>Theobroma</taxon>
    </lineage>
</organism>
<proteinExistence type="predicted"/>